<dbReference type="Gene3D" id="3.30.460.40">
    <property type="match status" value="1"/>
</dbReference>
<keyword evidence="2" id="KW-1185">Reference proteome</keyword>
<dbReference type="Pfam" id="PF10706">
    <property type="entry name" value="Aminoglyc_resit"/>
    <property type="match status" value="1"/>
</dbReference>
<evidence type="ECO:0000313" key="2">
    <source>
        <dbReference type="Proteomes" id="UP001160499"/>
    </source>
</evidence>
<accession>A0ABT6LZC6</accession>
<organism evidence="1 2">
    <name type="scientific">Streptomyces pseudovenezuelae</name>
    <dbReference type="NCBI Taxonomy" id="67350"/>
    <lineage>
        <taxon>Bacteria</taxon>
        <taxon>Bacillati</taxon>
        <taxon>Actinomycetota</taxon>
        <taxon>Actinomycetes</taxon>
        <taxon>Kitasatosporales</taxon>
        <taxon>Streptomycetaceae</taxon>
        <taxon>Streptomyces</taxon>
        <taxon>Streptomyces aurantiacus group</taxon>
    </lineage>
</organism>
<gene>
    <name evidence="1" type="ORF">M2283_008999</name>
</gene>
<comment type="caution">
    <text evidence="1">The sequence shown here is derived from an EMBL/GenBank/DDBJ whole genome shotgun (WGS) entry which is preliminary data.</text>
</comment>
<sequence>MEPGRPFAYPAACFVTSTIQHGTVPCLSAEQQVHFHQGYELIESLIATVPVLAITAGVHSPALLERIADTVTGRLP</sequence>
<dbReference type="EMBL" id="JARXVH010000024">
    <property type="protein sequence ID" value="MDH6221652.1"/>
    <property type="molecule type" value="Genomic_DNA"/>
</dbReference>
<name>A0ABT6LZC6_9ACTN</name>
<proteinExistence type="predicted"/>
<dbReference type="InterPro" id="IPR019646">
    <property type="entry name" value="Aminoglyc_AdlTrfase"/>
</dbReference>
<reference evidence="1 2" key="1">
    <citation type="submission" date="2023-04" db="EMBL/GenBank/DDBJ databases">
        <title>Forest soil microbial communities from Buena Vista Peninsula, Colon Province, Panama.</title>
        <authorList>
            <person name="Bouskill N."/>
        </authorList>
    </citation>
    <scope>NUCLEOTIDE SEQUENCE [LARGE SCALE GENOMIC DNA]</scope>
    <source>
        <strain evidence="1 2">GGS1</strain>
    </source>
</reference>
<dbReference type="Proteomes" id="UP001160499">
    <property type="component" value="Unassembled WGS sequence"/>
</dbReference>
<protein>
    <submittedName>
        <fullName evidence="1">Uncharacterized protein</fullName>
    </submittedName>
</protein>
<evidence type="ECO:0000313" key="1">
    <source>
        <dbReference type="EMBL" id="MDH6221652.1"/>
    </source>
</evidence>